<keyword evidence="1" id="KW-0805">Transcription regulation</keyword>
<dbReference type="GO" id="GO:0003677">
    <property type="term" value="F:DNA binding"/>
    <property type="evidence" value="ECO:0007669"/>
    <property type="project" value="UniProtKB-UniRule"/>
</dbReference>
<keyword evidence="2 4" id="KW-0238">DNA-binding</keyword>
<evidence type="ECO:0000256" key="1">
    <source>
        <dbReference type="ARBA" id="ARBA00023015"/>
    </source>
</evidence>
<keyword evidence="3" id="KW-0804">Transcription</keyword>
<gene>
    <name evidence="6" type="ORF">Smic_35820</name>
</gene>
<dbReference type="SUPFAM" id="SSF48498">
    <property type="entry name" value="Tetracyclin repressor-like, C-terminal domain"/>
    <property type="match status" value="1"/>
</dbReference>
<dbReference type="PRINTS" id="PR00455">
    <property type="entry name" value="HTHTETR"/>
</dbReference>
<comment type="caution">
    <text evidence="6">The sequence shown here is derived from an EMBL/GenBank/DDBJ whole genome shotgun (WGS) entry which is preliminary data.</text>
</comment>
<dbReference type="Gene3D" id="1.10.357.10">
    <property type="entry name" value="Tetracycline Repressor, domain 2"/>
    <property type="match status" value="1"/>
</dbReference>
<dbReference type="InterPro" id="IPR041583">
    <property type="entry name" value="TetR_C_31"/>
</dbReference>
<dbReference type="EMBL" id="BLWD01000001">
    <property type="protein sequence ID" value="GFN05026.1"/>
    <property type="molecule type" value="Genomic_DNA"/>
</dbReference>
<dbReference type="PROSITE" id="PS50977">
    <property type="entry name" value="HTH_TETR_2"/>
    <property type="match status" value="1"/>
</dbReference>
<dbReference type="InterPro" id="IPR001647">
    <property type="entry name" value="HTH_TetR"/>
</dbReference>
<reference evidence="6 7" key="1">
    <citation type="submission" date="2020-05" db="EMBL/GenBank/DDBJ databases">
        <title>Whole genome shotgun sequence of Streptomyces microflavus NBRC 13062.</title>
        <authorList>
            <person name="Komaki H."/>
            <person name="Tamura T."/>
        </authorList>
    </citation>
    <scope>NUCLEOTIDE SEQUENCE [LARGE SCALE GENOMIC DNA]</scope>
    <source>
        <strain evidence="6 7">NBRC 13062</strain>
    </source>
</reference>
<dbReference type="Pfam" id="PF17940">
    <property type="entry name" value="TetR_C_31"/>
    <property type="match status" value="1"/>
</dbReference>
<dbReference type="PANTHER" id="PTHR47506:SF6">
    <property type="entry name" value="HTH-TYPE TRANSCRIPTIONAL REPRESSOR NEMR"/>
    <property type="match status" value="1"/>
</dbReference>
<evidence type="ECO:0000256" key="2">
    <source>
        <dbReference type="ARBA" id="ARBA00023125"/>
    </source>
</evidence>
<dbReference type="InterPro" id="IPR036271">
    <property type="entry name" value="Tet_transcr_reg_TetR-rel_C_sf"/>
</dbReference>
<dbReference type="PANTHER" id="PTHR47506">
    <property type="entry name" value="TRANSCRIPTIONAL REGULATORY PROTEIN"/>
    <property type="match status" value="1"/>
</dbReference>
<evidence type="ECO:0000259" key="5">
    <source>
        <dbReference type="PROSITE" id="PS50977"/>
    </source>
</evidence>
<dbReference type="InterPro" id="IPR009057">
    <property type="entry name" value="Homeodomain-like_sf"/>
</dbReference>
<accession>A0A7J0CRA0</accession>
<protein>
    <submittedName>
        <fullName evidence="6">TetR family transcriptional regulator</fullName>
    </submittedName>
</protein>
<feature type="DNA-binding region" description="H-T-H motif" evidence="4">
    <location>
        <begin position="57"/>
        <end position="76"/>
    </location>
</feature>
<evidence type="ECO:0000256" key="4">
    <source>
        <dbReference type="PROSITE-ProRule" id="PRU00335"/>
    </source>
</evidence>
<dbReference type="SUPFAM" id="SSF46689">
    <property type="entry name" value="Homeodomain-like"/>
    <property type="match status" value="1"/>
</dbReference>
<evidence type="ECO:0000313" key="6">
    <source>
        <dbReference type="EMBL" id="GFN05026.1"/>
    </source>
</evidence>
<dbReference type="Proteomes" id="UP000498740">
    <property type="component" value="Unassembled WGS sequence"/>
</dbReference>
<evidence type="ECO:0000313" key="7">
    <source>
        <dbReference type="Proteomes" id="UP000498740"/>
    </source>
</evidence>
<evidence type="ECO:0000256" key="3">
    <source>
        <dbReference type="ARBA" id="ARBA00023163"/>
    </source>
</evidence>
<organism evidence="6 7">
    <name type="scientific">Streptomyces microflavus</name>
    <name type="common">Streptomyces lipmanii</name>
    <dbReference type="NCBI Taxonomy" id="1919"/>
    <lineage>
        <taxon>Bacteria</taxon>
        <taxon>Bacillati</taxon>
        <taxon>Actinomycetota</taxon>
        <taxon>Actinomycetes</taxon>
        <taxon>Kitasatosporales</taxon>
        <taxon>Streptomycetaceae</taxon>
        <taxon>Streptomyces</taxon>
    </lineage>
</organism>
<name>A0A7J0CRA0_STRMI</name>
<dbReference type="Pfam" id="PF00440">
    <property type="entry name" value="TetR_N"/>
    <property type="match status" value="1"/>
</dbReference>
<proteinExistence type="predicted"/>
<dbReference type="AlphaFoldDB" id="A0A7J0CRA0"/>
<sequence>MRESRDAPALYAARCEEGPGRTRRRRVATGRTDPDRRDRIIDAALDLIADEGVAGISHRKVAARAGVPLGSMTYHFASMDELLHEAFTRFSGTIVAVFEDRLGAAATPDEAREAVADLVHHLSGGNQRELILTHELYTLAARKPAYRELTREWMSRSRRALEWHFDAATARQLDALIEGLSIHRALETEPHDRALTVEAIARITTP</sequence>
<feature type="domain" description="HTH tetR-type" evidence="5">
    <location>
        <begin position="34"/>
        <end position="94"/>
    </location>
</feature>